<accession>A0A426X6D6</accession>
<comment type="caution">
    <text evidence="1">The sequence shown here is derived from an EMBL/GenBank/DDBJ whole genome shotgun (WGS) entry which is preliminary data.</text>
</comment>
<dbReference type="Proteomes" id="UP000287651">
    <property type="component" value="Unassembled WGS sequence"/>
</dbReference>
<name>A0A426X6D6_ENSVE</name>
<protein>
    <submittedName>
        <fullName evidence="1">Uncharacterized protein</fullName>
    </submittedName>
</protein>
<proteinExistence type="predicted"/>
<gene>
    <name evidence="1" type="ORF">B296_00037365</name>
</gene>
<evidence type="ECO:0000313" key="1">
    <source>
        <dbReference type="EMBL" id="RRT35028.1"/>
    </source>
</evidence>
<reference evidence="1 2" key="1">
    <citation type="journal article" date="2014" name="Agronomy (Basel)">
        <title>A Draft Genome Sequence for Ensete ventricosum, the Drought-Tolerant Tree Against Hunger.</title>
        <authorList>
            <person name="Harrison J."/>
            <person name="Moore K.A."/>
            <person name="Paszkiewicz K."/>
            <person name="Jones T."/>
            <person name="Grant M."/>
            <person name="Ambacheew D."/>
            <person name="Muzemil S."/>
            <person name="Studholme D.J."/>
        </authorList>
    </citation>
    <scope>NUCLEOTIDE SEQUENCE [LARGE SCALE GENOMIC DNA]</scope>
</reference>
<dbReference type="AlphaFoldDB" id="A0A426X6D6"/>
<dbReference type="EMBL" id="AMZH03025710">
    <property type="protein sequence ID" value="RRT35028.1"/>
    <property type="molecule type" value="Genomic_DNA"/>
</dbReference>
<organism evidence="1 2">
    <name type="scientific">Ensete ventricosum</name>
    <name type="common">Abyssinian banana</name>
    <name type="synonym">Musa ensete</name>
    <dbReference type="NCBI Taxonomy" id="4639"/>
    <lineage>
        <taxon>Eukaryota</taxon>
        <taxon>Viridiplantae</taxon>
        <taxon>Streptophyta</taxon>
        <taxon>Embryophyta</taxon>
        <taxon>Tracheophyta</taxon>
        <taxon>Spermatophyta</taxon>
        <taxon>Magnoliopsida</taxon>
        <taxon>Liliopsida</taxon>
        <taxon>Zingiberales</taxon>
        <taxon>Musaceae</taxon>
        <taxon>Ensete</taxon>
    </lineage>
</organism>
<evidence type="ECO:0000313" key="2">
    <source>
        <dbReference type="Proteomes" id="UP000287651"/>
    </source>
</evidence>
<sequence length="72" mass="8370">MDNELLQAVKALENARVELPRQAVDCYKESTDFKEGLKRMGRVTYEYGYRVALAHFHALHPDSEVKEDHPPR</sequence>